<evidence type="ECO:0000313" key="1">
    <source>
        <dbReference type="EMBL" id="KAF7376977.1"/>
    </source>
</evidence>
<sequence>MCFAHVPKIVAPIRRSIFIGENGTSPEDGLKIWSWLLSVICPQAEGPAGRRPTIATTSSHRCIRDYWQSQRTSPALENRCVGFSDPLIRKPLVFTVFPTSQPPAFKVASVLLRFSG</sequence>
<dbReference type="EMBL" id="JACAZH010000001">
    <property type="protein sequence ID" value="KAF7376977.1"/>
    <property type="molecule type" value="Genomic_DNA"/>
</dbReference>
<organism evidence="1 2">
    <name type="scientific">Mycena sanguinolenta</name>
    <dbReference type="NCBI Taxonomy" id="230812"/>
    <lineage>
        <taxon>Eukaryota</taxon>
        <taxon>Fungi</taxon>
        <taxon>Dikarya</taxon>
        <taxon>Basidiomycota</taxon>
        <taxon>Agaricomycotina</taxon>
        <taxon>Agaricomycetes</taxon>
        <taxon>Agaricomycetidae</taxon>
        <taxon>Agaricales</taxon>
        <taxon>Marasmiineae</taxon>
        <taxon>Mycenaceae</taxon>
        <taxon>Mycena</taxon>
    </lineage>
</organism>
<evidence type="ECO:0000313" key="2">
    <source>
        <dbReference type="Proteomes" id="UP000623467"/>
    </source>
</evidence>
<gene>
    <name evidence="1" type="ORF">MSAN_00115600</name>
</gene>
<protein>
    <submittedName>
        <fullName evidence="1">Uncharacterized protein</fullName>
    </submittedName>
</protein>
<keyword evidence="2" id="KW-1185">Reference proteome</keyword>
<dbReference type="AlphaFoldDB" id="A0A8H7DKQ5"/>
<proteinExistence type="predicted"/>
<accession>A0A8H7DKQ5</accession>
<comment type="caution">
    <text evidence="1">The sequence shown here is derived from an EMBL/GenBank/DDBJ whole genome shotgun (WGS) entry which is preliminary data.</text>
</comment>
<reference evidence="1" key="1">
    <citation type="submission" date="2020-05" db="EMBL/GenBank/DDBJ databases">
        <title>Mycena genomes resolve the evolution of fungal bioluminescence.</title>
        <authorList>
            <person name="Tsai I.J."/>
        </authorList>
    </citation>
    <scope>NUCLEOTIDE SEQUENCE</scope>
    <source>
        <strain evidence="1">160909Yilan</strain>
    </source>
</reference>
<name>A0A8H7DKQ5_9AGAR</name>
<dbReference type="Proteomes" id="UP000623467">
    <property type="component" value="Unassembled WGS sequence"/>
</dbReference>